<keyword evidence="4 5" id="KW-0413">Isomerase</keyword>
<dbReference type="PANTHER" id="PTHR43811">
    <property type="entry name" value="FKBP-TYPE PEPTIDYL-PROLYL CIS-TRANS ISOMERASE FKPA"/>
    <property type="match status" value="1"/>
</dbReference>
<protein>
    <recommendedName>
        <fullName evidence="6">Peptidyl-prolyl cis-trans isomerase</fullName>
        <ecNumber evidence="6">5.2.1.8</ecNumber>
    </recommendedName>
</protein>
<evidence type="ECO:0000256" key="7">
    <source>
        <dbReference type="SAM" id="SignalP"/>
    </source>
</evidence>
<name>A0ABW0BV19_9BACT</name>
<feature type="domain" description="PPIase FKBP-type" evidence="8">
    <location>
        <begin position="81"/>
        <end position="185"/>
    </location>
</feature>
<keyword evidence="7" id="KW-0732">Signal</keyword>
<reference evidence="10" key="1">
    <citation type="journal article" date="2019" name="Int. J. Syst. Evol. Microbiol.">
        <title>The Global Catalogue of Microorganisms (GCM) 10K type strain sequencing project: providing services to taxonomists for standard genome sequencing and annotation.</title>
        <authorList>
            <consortium name="The Broad Institute Genomics Platform"/>
            <consortium name="The Broad Institute Genome Sequencing Center for Infectious Disease"/>
            <person name="Wu L."/>
            <person name="Ma J."/>
        </authorList>
    </citation>
    <scope>NUCLEOTIDE SEQUENCE [LARGE SCALE GENOMIC DNA]</scope>
    <source>
        <strain evidence="10">CGMCC 1.7030</strain>
    </source>
</reference>
<dbReference type="Proteomes" id="UP001596163">
    <property type="component" value="Unassembled WGS sequence"/>
</dbReference>
<dbReference type="GO" id="GO:0003755">
    <property type="term" value="F:peptidyl-prolyl cis-trans isomerase activity"/>
    <property type="evidence" value="ECO:0007669"/>
    <property type="project" value="UniProtKB-EC"/>
</dbReference>
<dbReference type="Gene3D" id="3.10.50.40">
    <property type="match status" value="1"/>
</dbReference>
<dbReference type="PROSITE" id="PS51257">
    <property type="entry name" value="PROKAR_LIPOPROTEIN"/>
    <property type="match status" value="1"/>
</dbReference>
<evidence type="ECO:0000256" key="4">
    <source>
        <dbReference type="ARBA" id="ARBA00023235"/>
    </source>
</evidence>
<dbReference type="PROSITE" id="PS50059">
    <property type="entry name" value="FKBP_PPIASE"/>
    <property type="match status" value="1"/>
</dbReference>
<evidence type="ECO:0000313" key="10">
    <source>
        <dbReference type="Proteomes" id="UP001596163"/>
    </source>
</evidence>
<evidence type="ECO:0000256" key="1">
    <source>
        <dbReference type="ARBA" id="ARBA00000971"/>
    </source>
</evidence>
<dbReference type="RefSeq" id="WP_377913543.1">
    <property type="nucleotide sequence ID" value="NZ_JBHSKS010000004.1"/>
</dbReference>
<comment type="caution">
    <text evidence="9">The sequence shown here is derived from an EMBL/GenBank/DDBJ whole genome shotgun (WGS) entry which is preliminary data.</text>
</comment>
<gene>
    <name evidence="9" type="ORF">ACFPIK_06775</name>
</gene>
<feature type="chain" id="PRO_5046399438" description="Peptidyl-prolyl cis-trans isomerase" evidence="7">
    <location>
        <begin position="19"/>
        <end position="185"/>
    </location>
</feature>
<evidence type="ECO:0000256" key="6">
    <source>
        <dbReference type="RuleBase" id="RU003915"/>
    </source>
</evidence>
<evidence type="ECO:0000256" key="5">
    <source>
        <dbReference type="PROSITE-ProRule" id="PRU00277"/>
    </source>
</evidence>
<dbReference type="PANTHER" id="PTHR43811:SF23">
    <property type="entry name" value="FKBP-TYPE 22 KDA PEPTIDYL-PROLYL CIS-TRANS ISOMERASE"/>
    <property type="match status" value="1"/>
</dbReference>
<evidence type="ECO:0000313" key="9">
    <source>
        <dbReference type="EMBL" id="MFC5191466.1"/>
    </source>
</evidence>
<accession>A0ABW0BV19</accession>
<feature type="signal peptide" evidence="7">
    <location>
        <begin position="1"/>
        <end position="18"/>
    </location>
</feature>
<keyword evidence="3 5" id="KW-0697">Rotamase</keyword>
<keyword evidence="10" id="KW-1185">Reference proteome</keyword>
<organism evidence="9 10">
    <name type="scientific">Algoriphagus aquatilis</name>
    <dbReference type="NCBI Taxonomy" id="490186"/>
    <lineage>
        <taxon>Bacteria</taxon>
        <taxon>Pseudomonadati</taxon>
        <taxon>Bacteroidota</taxon>
        <taxon>Cytophagia</taxon>
        <taxon>Cytophagales</taxon>
        <taxon>Cyclobacteriaceae</taxon>
        <taxon>Algoriphagus</taxon>
    </lineage>
</organism>
<comment type="catalytic activity">
    <reaction evidence="1 5 6">
        <text>[protein]-peptidylproline (omega=180) = [protein]-peptidylproline (omega=0)</text>
        <dbReference type="Rhea" id="RHEA:16237"/>
        <dbReference type="Rhea" id="RHEA-COMP:10747"/>
        <dbReference type="Rhea" id="RHEA-COMP:10748"/>
        <dbReference type="ChEBI" id="CHEBI:83833"/>
        <dbReference type="ChEBI" id="CHEBI:83834"/>
        <dbReference type="EC" id="5.2.1.8"/>
    </reaction>
</comment>
<dbReference type="EC" id="5.2.1.8" evidence="6"/>
<evidence type="ECO:0000256" key="3">
    <source>
        <dbReference type="ARBA" id="ARBA00023110"/>
    </source>
</evidence>
<dbReference type="Pfam" id="PF00254">
    <property type="entry name" value="FKBP_C"/>
    <property type="match status" value="1"/>
</dbReference>
<sequence>MMRNLLPLAVLFFMTLMSCETTNPFDRGPEYDFAGNLEIDRKKIAGYLDTAKIDSLYRIHDPSGVVVIVQKEGVGSRPTDNTVIYTDYIGKLMELGTVFDTSIESVARANNIWVEGRVYQPFSFLLKSFGSGVINGWNYGFKRLRPGSKAVMIIPSPEGYQNRSNNDKIPPNSVLVFQVDFLGID</sequence>
<proteinExistence type="inferred from homology"/>
<dbReference type="InterPro" id="IPR046357">
    <property type="entry name" value="PPIase_dom_sf"/>
</dbReference>
<evidence type="ECO:0000256" key="2">
    <source>
        <dbReference type="ARBA" id="ARBA00006577"/>
    </source>
</evidence>
<dbReference type="InterPro" id="IPR001179">
    <property type="entry name" value="PPIase_FKBP_dom"/>
</dbReference>
<evidence type="ECO:0000259" key="8">
    <source>
        <dbReference type="PROSITE" id="PS50059"/>
    </source>
</evidence>
<dbReference type="SUPFAM" id="SSF54534">
    <property type="entry name" value="FKBP-like"/>
    <property type="match status" value="1"/>
</dbReference>
<comment type="similarity">
    <text evidence="2 6">Belongs to the FKBP-type PPIase family.</text>
</comment>
<dbReference type="EMBL" id="JBHSKS010000004">
    <property type="protein sequence ID" value="MFC5191466.1"/>
    <property type="molecule type" value="Genomic_DNA"/>
</dbReference>